<protein>
    <recommendedName>
        <fullName evidence="9">Cytochrome P450</fullName>
    </recommendedName>
</protein>
<proteinExistence type="inferred from homology"/>
<dbReference type="PANTHER" id="PTHR47955:SF8">
    <property type="entry name" value="CYTOCHROME P450 71D11-LIKE"/>
    <property type="match status" value="1"/>
</dbReference>
<dbReference type="SMR" id="A0A8T3BP12"/>
<evidence type="ECO:0000256" key="1">
    <source>
        <dbReference type="ARBA" id="ARBA00010617"/>
    </source>
</evidence>
<dbReference type="OrthoDB" id="689155at2759"/>
<dbReference type="PANTHER" id="PTHR47955">
    <property type="entry name" value="CYTOCHROME P450 FAMILY 71 PROTEIN"/>
    <property type="match status" value="1"/>
</dbReference>
<gene>
    <name evidence="7" type="ORF">KFK09_008901</name>
</gene>
<dbReference type="AlphaFoldDB" id="A0A8T3BP12"/>
<dbReference type="Proteomes" id="UP000829196">
    <property type="component" value="Unassembled WGS sequence"/>
</dbReference>
<keyword evidence="2" id="KW-0349">Heme</keyword>
<dbReference type="Pfam" id="PF00067">
    <property type="entry name" value="p450"/>
    <property type="match status" value="1"/>
</dbReference>
<comment type="caution">
    <text evidence="7">The sequence shown here is derived from an EMBL/GenBank/DDBJ whole genome shotgun (WGS) entry which is preliminary data.</text>
</comment>
<keyword evidence="5" id="KW-0408">Iron</keyword>
<keyword evidence="8" id="KW-1185">Reference proteome</keyword>
<dbReference type="SUPFAM" id="SSF48264">
    <property type="entry name" value="Cytochrome P450"/>
    <property type="match status" value="1"/>
</dbReference>
<evidence type="ECO:0000256" key="4">
    <source>
        <dbReference type="ARBA" id="ARBA00023002"/>
    </source>
</evidence>
<dbReference type="GO" id="GO:0016705">
    <property type="term" value="F:oxidoreductase activity, acting on paired donors, with incorporation or reduction of molecular oxygen"/>
    <property type="evidence" value="ECO:0007669"/>
    <property type="project" value="InterPro"/>
</dbReference>
<comment type="similarity">
    <text evidence="1">Belongs to the cytochrome P450 family.</text>
</comment>
<keyword evidence="4" id="KW-0560">Oxidoreductase</keyword>
<dbReference type="Gene3D" id="1.10.630.10">
    <property type="entry name" value="Cytochrome P450"/>
    <property type="match status" value="2"/>
</dbReference>
<name>A0A8T3BP12_DENNO</name>
<dbReference type="GO" id="GO:0004497">
    <property type="term" value="F:monooxygenase activity"/>
    <property type="evidence" value="ECO:0007669"/>
    <property type="project" value="InterPro"/>
</dbReference>
<feature type="signal peptide" evidence="6">
    <location>
        <begin position="1"/>
        <end position="24"/>
    </location>
</feature>
<feature type="chain" id="PRO_5035868478" description="Cytochrome P450" evidence="6">
    <location>
        <begin position="25"/>
        <end position="277"/>
    </location>
</feature>
<evidence type="ECO:0000256" key="6">
    <source>
        <dbReference type="SAM" id="SignalP"/>
    </source>
</evidence>
<organism evidence="7 8">
    <name type="scientific">Dendrobium nobile</name>
    <name type="common">Orchid</name>
    <dbReference type="NCBI Taxonomy" id="94219"/>
    <lineage>
        <taxon>Eukaryota</taxon>
        <taxon>Viridiplantae</taxon>
        <taxon>Streptophyta</taxon>
        <taxon>Embryophyta</taxon>
        <taxon>Tracheophyta</taxon>
        <taxon>Spermatophyta</taxon>
        <taxon>Magnoliopsida</taxon>
        <taxon>Liliopsida</taxon>
        <taxon>Asparagales</taxon>
        <taxon>Orchidaceae</taxon>
        <taxon>Epidendroideae</taxon>
        <taxon>Malaxideae</taxon>
        <taxon>Dendrobiinae</taxon>
        <taxon>Dendrobium</taxon>
    </lineage>
</organism>
<evidence type="ECO:0000313" key="7">
    <source>
        <dbReference type="EMBL" id="KAI0516229.1"/>
    </source>
</evidence>
<evidence type="ECO:0000256" key="2">
    <source>
        <dbReference type="ARBA" id="ARBA00022617"/>
    </source>
</evidence>
<dbReference type="InterPro" id="IPR001128">
    <property type="entry name" value="Cyt_P450"/>
</dbReference>
<evidence type="ECO:0000256" key="3">
    <source>
        <dbReference type="ARBA" id="ARBA00022723"/>
    </source>
</evidence>
<evidence type="ECO:0000313" key="8">
    <source>
        <dbReference type="Proteomes" id="UP000829196"/>
    </source>
</evidence>
<reference evidence="7" key="1">
    <citation type="journal article" date="2022" name="Front. Genet.">
        <title>Chromosome-Scale Assembly of the Dendrobium nobile Genome Provides Insights Into the Molecular Mechanism of the Biosynthesis of the Medicinal Active Ingredient of Dendrobium.</title>
        <authorList>
            <person name="Xu Q."/>
            <person name="Niu S.-C."/>
            <person name="Li K.-L."/>
            <person name="Zheng P.-J."/>
            <person name="Zhang X.-J."/>
            <person name="Jia Y."/>
            <person name="Liu Y."/>
            <person name="Niu Y.-X."/>
            <person name="Yu L.-H."/>
            <person name="Chen D.-F."/>
            <person name="Zhang G.-Q."/>
        </authorList>
    </citation>
    <scope>NUCLEOTIDE SEQUENCE</scope>
    <source>
        <tissue evidence="7">Leaf</tissue>
    </source>
</reference>
<accession>A0A8T3BP12</accession>
<keyword evidence="6" id="KW-0732">Signal</keyword>
<dbReference type="InterPro" id="IPR036396">
    <property type="entry name" value="Cyt_P450_sf"/>
</dbReference>
<dbReference type="GO" id="GO:0005506">
    <property type="term" value="F:iron ion binding"/>
    <property type="evidence" value="ECO:0007669"/>
    <property type="project" value="InterPro"/>
</dbReference>
<evidence type="ECO:0000256" key="5">
    <source>
        <dbReference type="ARBA" id="ARBA00023004"/>
    </source>
</evidence>
<evidence type="ECO:0008006" key="9">
    <source>
        <dbReference type="Google" id="ProtNLM"/>
    </source>
</evidence>
<keyword evidence="3" id="KW-0479">Metal-binding</keyword>
<sequence length="277" mass="31821">MESPLLSILCTHLLILLIKKLMLHKTSNPCSFPPGPWKLLIIGNIHQLLGEHPHRRLQNLAKTYDPLFHLKLGEINLIRVMYFKFIKEEEGNNLVEKIMKAKRSPVNLSEMLLSLSNVTIVRAAFGKGSTQQKRFLLAMKKTFKYLSRLNLVDMFPSWSFVVEISGMRHAMEQVHKEMDCVLNEIIEDYEGKKLDGDDMNEDLVDVLLRTKRNGEMDLSPTMENVKAVILDLFLAGSESSSTTLVWAMIELIRHPKPIPLNAPPYDCMMYLRTKLKC</sequence>
<dbReference type="EMBL" id="JAGYWB010000007">
    <property type="protein sequence ID" value="KAI0516229.1"/>
    <property type="molecule type" value="Genomic_DNA"/>
</dbReference>
<dbReference type="GO" id="GO:0020037">
    <property type="term" value="F:heme binding"/>
    <property type="evidence" value="ECO:0007669"/>
    <property type="project" value="InterPro"/>
</dbReference>